<dbReference type="RefSeq" id="WP_130542185.1">
    <property type="nucleotide sequence ID" value="NZ_CP042431.1"/>
</dbReference>
<keyword evidence="5" id="KW-0998">Cell outer membrane</keyword>
<feature type="domain" description="SusD-like N-terminal" evidence="8">
    <location>
        <begin position="24"/>
        <end position="218"/>
    </location>
</feature>
<dbReference type="EMBL" id="SGXA01000002">
    <property type="protein sequence ID" value="RZS71709.1"/>
    <property type="molecule type" value="Genomic_DNA"/>
</dbReference>
<evidence type="ECO:0000256" key="2">
    <source>
        <dbReference type="ARBA" id="ARBA00006275"/>
    </source>
</evidence>
<comment type="similarity">
    <text evidence="2">Belongs to the SusD family.</text>
</comment>
<keyword evidence="10" id="KW-1185">Reference proteome</keyword>
<evidence type="ECO:0000313" key="9">
    <source>
        <dbReference type="EMBL" id="RZS71709.1"/>
    </source>
</evidence>
<dbReference type="InterPro" id="IPR033985">
    <property type="entry name" value="SusD-like_N"/>
</dbReference>
<reference evidence="9 10" key="1">
    <citation type="submission" date="2019-02" db="EMBL/GenBank/DDBJ databases">
        <title>Genomic Encyclopedia of Type Strains, Phase IV (KMG-IV): sequencing the most valuable type-strain genomes for metagenomic binning, comparative biology and taxonomic classification.</title>
        <authorList>
            <person name="Goeker M."/>
        </authorList>
    </citation>
    <scope>NUCLEOTIDE SEQUENCE [LARGE SCALE GENOMIC DNA]</scope>
    <source>
        <strain evidence="9 10">DSM 18116</strain>
    </source>
</reference>
<feature type="signal peptide" evidence="6">
    <location>
        <begin position="1"/>
        <end position="15"/>
    </location>
</feature>
<feature type="domain" description="RagB/SusD" evidence="7">
    <location>
        <begin position="328"/>
        <end position="536"/>
    </location>
</feature>
<evidence type="ECO:0000256" key="1">
    <source>
        <dbReference type="ARBA" id="ARBA00004442"/>
    </source>
</evidence>
<evidence type="ECO:0000259" key="7">
    <source>
        <dbReference type="Pfam" id="PF07980"/>
    </source>
</evidence>
<evidence type="ECO:0000256" key="3">
    <source>
        <dbReference type="ARBA" id="ARBA00022729"/>
    </source>
</evidence>
<organism evidence="9 10">
    <name type="scientific">Pseudobacter ginsenosidimutans</name>
    <dbReference type="NCBI Taxonomy" id="661488"/>
    <lineage>
        <taxon>Bacteria</taxon>
        <taxon>Pseudomonadati</taxon>
        <taxon>Bacteroidota</taxon>
        <taxon>Chitinophagia</taxon>
        <taxon>Chitinophagales</taxon>
        <taxon>Chitinophagaceae</taxon>
        <taxon>Pseudobacter</taxon>
    </lineage>
</organism>
<comment type="caution">
    <text evidence="9">The sequence shown here is derived from an EMBL/GenBank/DDBJ whole genome shotgun (WGS) entry which is preliminary data.</text>
</comment>
<dbReference type="Pfam" id="PF07980">
    <property type="entry name" value="SusD_RagB"/>
    <property type="match status" value="1"/>
</dbReference>
<evidence type="ECO:0000256" key="4">
    <source>
        <dbReference type="ARBA" id="ARBA00023136"/>
    </source>
</evidence>
<sequence>MKPILLFLLPALVLATGCNKILDRQPTDFIQPDNYYNSEQDLNFALTGAYDPLGSEYLYGSSLWFQFGSCSDESFYPNTANSFSAPMFYQFDYTNPYVSGLWEQCYVGIERANLLIKNINKPNMDETKRQVILGEALFLRGFYHFLLVSNYGGVPLKLTPTANINSVNIPRDDAATVYAQVLADMKEAEAKVSKASVIGNGSHVSQTTVQGMLARVCLYMAGNPLNDQSKYAEALSWAQKVQQSGEHQLNTNFDPLLTNSAYSQVFINQTRDVYDVKESMWEADFYMNGQNTAYNEGGRLGTYQMGCQNIDTGFGSGNIRTTIKLYNLYKTGDQRRDWSIAPFSFTSTATTAVRVNYTASNIIGRESGKWRRYTELPPKQQYRTGTNFPILRYSDVLLMLAEAENEVNAGPTQAAYDAINEVRRRGYGVPLDQPDVNADLPADLSYTDFKQQIQDERARELCFEGLRRPDLIRWGIFKQVMDAMVTEIQASNASVTNKNRWILGYSTAGSSPRYTILPIPALELNINKAIRPNQGW</sequence>
<keyword evidence="3 6" id="KW-0732">Signal</keyword>
<dbReference type="Proteomes" id="UP000293874">
    <property type="component" value="Unassembled WGS sequence"/>
</dbReference>
<dbReference type="OrthoDB" id="5694214at2"/>
<evidence type="ECO:0000256" key="5">
    <source>
        <dbReference type="ARBA" id="ARBA00023237"/>
    </source>
</evidence>
<dbReference type="AlphaFoldDB" id="A0A4Q7MUR1"/>
<evidence type="ECO:0000313" key="10">
    <source>
        <dbReference type="Proteomes" id="UP000293874"/>
    </source>
</evidence>
<dbReference type="SUPFAM" id="SSF48452">
    <property type="entry name" value="TPR-like"/>
    <property type="match status" value="1"/>
</dbReference>
<feature type="chain" id="PRO_5020844953" evidence="6">
    <location>
        <begin position="16"/>
        <end position="536"/>
    </location>
</feature>
<dbReference type="InterPro" id="IPR012944">
    <property type="entry name" value="SusD_RagB_dom"/>
</dbReference>
<dbReference type="PROSITE" id="PS51257">
    <property type="entry name" value="PROKAR_LIPOPROTEIN"/>
    <property type="match status" value="1"/>
</dbReference>
<comment type="subcellular location">
    <subcellularLocation>
        <location evidence="1">Cell outer membrane</location>
    </subcellularLocation>
</comment>
<dbReference type="Pfam" id="PF14322">
    <property type="entry name" value="SusD-like_3"/>
    <property type="match status" value="1"/>
</dbReference>
<name>A0A4Q7MUR1_9BACT</name>
<dbReference type="CDD" id="cd08977">
    <property type="entry name" value="SusD"/>
    <property type="match status" value="1"/>
</dbReference>
<keyword evidence="4" id="KW-0472">Membrane</keyword>
<dbReference type="Gene3D" id="1.25.40.390">
    <property type="match status" value="1"/>
</dbReference>
<accession>A0A4Q7MUR1</accession>
<protein>
    <submittedName>
        <fullName evidence="9">Putative outer membrane starch-binding protein</fullName>
    </submittedName>
</protein>
<dbReference type="InterPro" id="IPR011990">
    <property type="entry name" value="TPR-like_helical_dom_sf"/>
</dbReference>
<dbReference type="GO" id="GO:0009279">
    <property type="term" value="C:cell outer membrane"/>
    <property type="evidence" value="ECO:0007669"/>
    <property type="project" value="UniProtKB-SubCell"/>
</dbReference>
<proteinExistence type="inferred from homology"/>
<evidence type="ECO:0000259" key="8">
    <source>
        <dbReference type="Pfam" id="PF14322"/>
    </source>
</evidence>
<gene>
    <name evidence="9" type="ORF">EV199_3617</name>
</gene>
<evidence type="ECO:0000256" key="6">
    <source>
        <dbReference type="SAM" id="SignalP"/>
    </source>
</evidence>